<proteinExistence type="inferred from homology"/>
<evidence type="ECO:0000256" key="1">
    <source>
        <dbReference type="ARBA" id="ARBA00004236"/>
    </source>
</evidence>
<dbReference type="PRINTS" id="PR01609">
    <property type="entry name" value="CD36FAMILY"/>
</dbReference>
<keyword evidence="7" id="KW-0325">Glycoprotein</keyword>
<evidence type="ECO:0000256" key="4">
    <source>
        <dbReference type="ARBA" id="ARBA00022692"/>
    </source>
</evidence>
<keyword evidence="3" id="KW-1003">Cell membrane</keyword>
<evidence type="ECO:0000313" key="12">
    <source>
        <dbReference type="Proteomes" id="UP000279307"/>
    </source>
</evidence>
<dbReference type="Proteomes" id="UP000053097">
    <property type="component" value="Unassembled WGS sequence"/>
</dbReference>
<reference evidence="9 11" key="1">
    <citation type="journal article" date="2014" name="Curr. Biol.">
        <title>The genome of the clonal raider ant Cerapachys biroi.</title>
        <authorList>
            <person name="Oxley P.R."/>
            <person name="Ji L."/>
            <person name="Fetter-Pruneda I."/>
            <person name="McKenzie S.K."/>
            <person name="Li C."/>
            <person name="Hu H."/>
            <person name="Zhang G."/>
            <person name="Kronauer D.J."/>
        </authorList>
    </citation>
    <scope>NUCLEOTIDE SEQUENCE [LARGE SCALE GENOMIC DNA]</scope>
</reference>
<evidence type="ECO:0000256" key="8">
    <source>
        <dbReference type="SAM" id="Phobius"/>
    </source>
</evidence>
<dbReference type="Proteomes" id="UP000279307">
    <property type="component" value="Chromosome 8"/>
</dbReference>
<evidence type="ECO:0000256" key="6">
    <source>
        <dbReference type="ARBA" id="ARBA00023136"/>
    </source>
</evidence>
<evidence type="ECO:0000256" key="2">
    <source>
        <dbReference type="ARBA" id="ARBA00010532"/>
    </source>
</evidence>
<dbReference type="AlphaFoldDB" id="A0A026WYJ8"/>
<evidence type="ECO:0000256" key="5">
    <source>
        <dbReference type="ARBA" id="ARBA00022989"/>
    </source>
</evidence>
<keyword evidence="5 8" id="KW-1133">Transmembrane helix</keyword>
<dbReference type="OMA" id="NPRQEDH"/>
<reference evidence="10" key="3">
    <citation type="submission" date="2018-07" db="EMBL/GenBank/DDBJ databases">
        <authorList>
            <person name="Mckenzie S.K."/>
            <person name="Kronauer D.J.C."/>
        </authorList>
    </citation>
    <scope>NUCLEOTIDE SEQUENCE</scope>
    <source>
        <strain evidence="10">Clonal line C1</strain>
    </source>
</reference>
<gene>
    <name evidence="10" type="ORF">DMN91_008241</name>
    <name evidence="9" type="ORF">X777_13125</name>
</gene>
<dbReference type="OrthoDB" id="18585at2759"/>
<evidence type="ECO:0000256" key="3">
    <source>
        <dbReference type="ARBA" id="ARBA00022475"/>
    </source>
</evidence>
<feature type="transmembrane region" description="Helical" evidence="8">
    <location>
        <begin position="25"/>
        <end position="49"/>
    </location>
</feature>
<protein>
    <submittedName>
        <fullName evidence="9">Scavenger receptor class B member</fullName>
    </submittedName>
</protein>
<keyword evidence="9" id="KW-0675">Receptor</keyword>
<evidence type="ECO:0000313" key="9">
    <source>
        <dbReference type="EMBL" id="EZA60923.1"/>
    </source>
</evidence>
<evidence type="ECO:0000256" key="7">
    <source>
        <dbReference type="ARBA" id="ARBA00023180"/>
    </source>
</evidence>
<dbReference type="EMBL" id="KK107064">
    <property type="protein sequence ID" value="EZA60923.1"/>
    <property type="molecule type" value="Genomic_DNA"/>
</dbReference>
<comment type="similarity">
    <text evidence="2">Belongs to the CD36 family.</text>
</comment>
<dbReference type="PANTHER" id="PTHR11923">
    <property type="entry name" value="SCAVENGER RECEPTOR CLASS B TYPE-1 SR-B1"/>
    <property type="match status" value="1"/>
</dbReference>
<dbReference type="InterPro" id="IPR002159">
    <property type="entry name" value="CD36_fam"/>
</dbReference>
<name>A0A026WYJ8_OOCBI</name>
<dbReference type="EMBL" id="QOIP01000008">
    <property type="protein sequence ID" value="RLU19684.1"/>
    <property type="molecule type" value="Genomic_DNA"/>
</dbReference>
<evidence type="ECO:0000313" key="10">
    <source>
        <dbReference type="EMBL" id="RLU19684.1"/>
    </source>
</evidence>
<dbReference type="GO" id="GO:0005737">
    <property type="term" value="C:cytoplasm"/>
    <property type="evidence" value="ECO:0007669"/>
    <property type="project" value="TreeGrafter"/>
</dbReference>
<keyword evidence="6 8" id="KW-0472">Membrane</keyword>
<sequence length="508" mass="58501">MTLSLADTALDMEKKAMKRCARRSLLCNWLAWLSCGVFLTSFAGFYVTWCTNMYQDYTLTHFELRNGTQAFDWWQQPPFEFTFKVYVFNYTNVDDFEAGRASKLHVQELGPYIYNEKASRVNVVMHQNGTMTYQSKKIYHWVGGRPENDIIVVPNIPLMFATALVRDLNFAMRFSLSTVLSTLHEKPFINVTTGGYVWGYDNPLFEMAKPFIMFQRDIPFEKFGLLAMKNGTENDRITIHTGEDIDKLGWIERVNGMKRRNIWDDEQCDKIGGTDGSTFPTRLIKNSSYVLDVYSKELCRNLPFSFSEPVTVYGMPSLRYKLSPKMFSEDQCFCSKDGSRKVCPPRGLFNMSACNDNAPLLSSFPHFYGGEKSLLEGVDGLNPRQEDHESFIDVHEAFGKPINAWSKFQLNIEVRKAVGVPFLGNLKDRTILPLIWIDIGVDDIPKDLLDTFKNMYYLMRSVEMALQWITVIGMVISLSALITCFWKYREQQHKSFQNSGQKILLQSA</sequence>
<dbReference type="Pfam" id="PF01130">
    <property type="entry name" value="CD36"/>
    <property type="match status" value="1"/>
</dbReference>
<organism evidence="9 11">
    <name type="scientific">Ooceraea biroi</name>
    <name type="common">Clonal raider ant</name>
    <name type="synonym">Cerapachys biroi</name>
    <dbReference type="NCBI Taxonomy" id="2015173"/>
    <lineage>
        <taxon>Eukaryota</taxon>
        <taxon>Metazoa</taxon>
        <taxon>Ecdysozoa</taxon>
        <taxon>Arthropoda</taxon>
        <taxon>Hexapoda</taxon>
        <taxon>Insecta</taxon>
        <taxon>Pterygota</taxon>
        <taxon>Neoptera</taxon>
        <taxon>Endopterygota</taxon>
        <taxon>Hymenoptera</taxon>
        <taxon>Apocrita</taxon>
        <taxon>Aculeata</taxon>
        <taxon>Formicoidea</taxon>
        <taxon>Formicidae</taxon>
        <taxon>Dorylinae</taxon>
        <taxon>Ooceraea</taxon>
    </lineage>
</organism>
<comment type="subcellular location">
    <subcellularLocation>
        <location evidence="1">Cell membrane</location>
    </subcellularLocation>
</comment>
<reference evidence="10 12" key="2">
    <citation type="journal article" date="2018" name="Genome Res.">
        <title>The genomic architecture and molecular evolution of ant odorant receptors.</title>
        <authorList>
            <person name="McKenzie S.K."/>
            <person name="Kronauer D.J.C."/>
        </authorList>
    </citation>
    <scope>NUCLEOTIDE SEQUENCE [LARGE SCALE GENOMIC DNA]</scope>
    <source>
        <strain evidence="10">Clonal line C1</strain>
    </source>
</reference>
<keyword evidence="11" id="KW-1185">Reference proteome</keyword>
<accession>A0A026WYJ8</accession>
<dbReference type="GO" id="GO:0005886">
    <property type="term" value="C:plasma membrane"/>
    <property type="evidence" value="ECO:0007669"/>
    <property type="project" value="UniProtKB-SubCell"/>
</dbReference>
<feature type="transmembrane region" description="Helical" evidence="8">
    <location>
        <begin position="465"/>
        <end position="486"/>
    </location>
</feature>
<dbReference type="GO" id="GO:0005044">
    <property type="term" value="F:scavenger receptor activity"/>
    <property type="evidence" value="ECO:0007669"/>
    <property type="project" value="TreeGrafter"/>
</dbReference>
<dbReference type="PANTHER" id="PTHR11923:SF50">
    <property type="entry name" value="GH19047P"/>
    <property type="match status" value="1"/>
</dbReference>
<evidence type="ECO:0000313" key="11">
    <source>
        <dbReference type="Proteomes" id="UP000053097"/>
    </source>
</evidence>
<keyword evidence="4 8" id="KW-0812">Transmembrane</keyword>